<dbReference type="FunFam" id="3.40.50.10190:FF:000054">
    <property type="entry name" value="DNA ligase"/>
    <property type="match status" value="1"/>
</dbReference>
<dbReference type="HAMAP" id="MF_01588">
    <property type="entry name" value="DNA_ligase_A"/>
    <property type="match status" value="1"/>
</dbReference>
<keyword evidence="10 14" id="KW-0520">NAD</keyword>
<dbReference type="SUPFAM" id="SSF47781">
    <property type="entry name" value="RuvA domain 2-like"/>
    <property type="match status" value="1"/>
</dbReference>
<dbReference type="SMART" id="SM00278">
    <property type="entry name" value="HhH1"/>
    <property type="match status" value="4"/>
</dbReference>
<keyword evidence="14" id="KW-0464">Manganese</keyword>
<proteinExistence type="inferred from homology"/>
<dbReference type="Gene3D" id="1.10.150.20">
    <property type="entry name" value="5' to 3' exonuclease, C-terminal subdomain"/>
    <property type="match status" value="2"/>
</dbReference>
<dbReference type="InterPro" id="IPR003583">
    <property type="entry name" value="Hlx-hairpin-Hlx_DNA-bd_motif"/>
</dbReference>
<dbReference type="FunFam" id="1.10.150.20:FF:000006">
    <property type="entry name" value="DNA ligase"/>
    <property type="match status" value="1"/>
</dbReference>
<evidence type="ECO:0000256" key="8">
    <source>
        <dbReference type="ARBA" id="ARBA00022833"/>
    </source>
</evidence>
<keyword evidence="11 14" id="KW-0234">DNA repair</keyword>
<evidence type="ECO:0000256" key="13">
    <source>
        <dbReference type="ARBA" id="ARBA00060881"/>
    </source>
</evidence>
<keyword evidence="8 14" id="KW-0862">Zinc</keyword>
<evidence type="ECO:0000256" key="4">
    <source>
        <dbReference type="ARBA" id="ARBA00022598"/>
    </source>
</evidence>
<keyword evidence="4 14" id="KW-0436">Ligase</keyword>
<dbReference type="GO" id="GO:0003911">
    <property type="term" value="F:DNA ligase (NAD+) activity"/>
    <property type="evidence" value="ECO:0007669"/>
    <property type="project" value="UniProtKB-UniRule"/>
</dbReference>
<dbReference type="InterPro" id="IPR013840">
    <property type="entry name" value="DNAligase_N"/>
</dbReference>
<dbReference type="CDD" id="cd17748">
    <property type="entry name" value="BRCT_DNA_ligase_like"/>
    <property type="match status" value="1"/>
</dbReference>
<dbReference type="GO" id="GO:0003677">
    <property type="term" value="F:DNA binding"/>
    <property type="evidence" value="ECO:0007669"/>
    <property type="project" value="InterPro"/>
</dbReference>
<feature type="binding site" evidence="14">
    <location>
        <position position="335"/>
    </location>
    <ligand>
        <name>NAD(+)</name>
        <dbReference type="ChEBI" id="CHEBI:57540"/>
    </ligand>
</feature>
<dbReference type="PIRSF" id="PIRSF001604">
    <property type="entry name" value="LigA"/>
    <property type="match status" value="1"/>
</dbReference>
<evidence type="ECO:0000256" key="1">
    <source>
        <dbReference type="ARBA" id="ARBA00004067"/>
    </source>
</evidence>
<feature type="binding site" evidence="14">
    <location>
        <position position="434"/>
    </location>
    <ligand>
        <name>Zn(2+)</name>
        <dbReference type="ChEBI" id="CHEBI:29105"/>
    </ligand>
</feature>
<evidence type="ECO:0000256" key="7">
    <source>
        <dbReference type="ARBA" id="ARBA00022763"/>
    </source>
</evidence>
<dbReference type="InterPro" id="IPR041663">
    <property type="entry name" value="DisA/LigA_HHH"/>
</dbReference>
<evidence type="ECO:0000256" key="5">
    <source>
        <dbReference type="ARBA" id="ARBA00022705"/>
    </source>
</evidence>
<feature type="binding site" evidence="14">
    <location>
        <begin position="104"/>
        <end position="105"/>
    </location>
    <ligand>
        <name>NAD(+)</name>
        <dbReference type="ChEBI" id="CHEBI:57540"/>
    </ligand>
</feature>
<evidence type="ECO:0000313" key="17">
    <source>
        <dbReference type="EMBL" id="QDG51587.1"/>
    </source>
</evidence>
<dbReference type="PANTHER" id="PTHR23389:SF9">
    <property type="entry name" value="DNA LIGASE"/>
    <property type="match status" value="1"/>
</dbReference>
<dbReference type="EMBL" id="CP041186">
    <property type="protein sequence ID" value="QDG51587.1"/>
    <property type="molecule type" value="Genomic_DNA"/>
</dbReference>
<dbReference type="Pfam" id="PF03119">
    <property type="entry name" value="DNA_ligase_ZBD"/>
    <property type="match status" value="1"/>
</dbReference>
<dbReference type="Pfam" id="PF01653">
    <property type="entry name" value="DNA_ligase_aden"/>
    <property type="match status" value="1"/>
</dbReference>
<name>A0A4Y6PU94_PERCE</name>
<dbReference type="InterPro" id="IPR010994">
    <property type="entry name" value="RuvA_2-like"/>
</dbReference>
<dbReference type="Pfam" id="PF00533">
    <property type="entry name" value="BRCT"/>
    <property type="match status" value="1"/>
</dbReference>
<evidence type="ECO:0000256" key="14">
    <source>
        <dbReference type="HAMAP-Rule" id="MF_01588"/>
    </source>
</evidence>
<comment type="catalytic activity">
    <reaction evidence="12 14 15">
        <text>NAD(+) + (deoxyribonucleotide)n-3'-hydroxyl + 5'-phospho-(deoxyribonucleotide)m = (deoxyribonucleotide)n+m + AMP + beta-nicotinamide D-nucleotide.</text>
        <dbReference type="EC" id="6.5.1.2"/>
    </reaction>
</comment>
<dbReference type="Pfam" id="PF14520">
    <property type="entry name" value="HHH_5"/>
    <property type="match status" value="1"/>
</dbReference>
<feature type="binding site" evidence="14">
    <location>
        <begin position="55"/>
        <end position="59"/>
    </location>
    <ligand>
        <name>NAD(+)</name>
        <dbReference type="ChEBI" id="CHEBI:57540"/>
    </ligand>
</feature>
<keyword evidence="7 14" id="KW-0227">DNA damage</keyword>
<dbReference type="InterPro" id="IPR012340">
    <property type="entry name" value="NA-bd_OB-fold"/>
</dbReference>
<dbReference type="OrthoDB" id="9759736at2"/>
<feature type="binding site" evidence="14">
    <location>
        <position position="456"/>
    </location>
    <ligand>
        <name>Zn(2+)</name>
        <dbReference type="ChEBI" id="CHEBI:29105"/>
    </ligand>
</feature>
<organism evidence="17 18">
    <name type="scientific">Persicimonas caeni</name>
    <dbReference type="NCBI Taxonomy" id="2292766"/>
    <lineage>
        <taxon>Bacteria</taxon>
        <taxon>Deltaproteobacteria</taxon>
        <taxon>Bradymonadales</taxon>
        <taxon>Bradymonadaceae</taxon>
        <taxon>Persicimonas</taxon>
    </lineage>
</organism>
<dbReference type="GO" id="GO:0006281">
    <property type="term" value="P:DNA repair"/>
    <property type="evidence" value="ECO:0007669"/>
    <property type="project" value="UniProtKB-KW"/>
</dbReference>
<dbReference type="InterPro" id="IPR004149">
    <property type="entry name" value="Znf_DNAligase_C4"/>
</dbReference>
<protein>
    <recommendedName>
        <fullName evidence="3 14">DNA ligase</fullName>
        <ecNumber evidence="2 14">6.5.1.2</ecNumber>
    </recommendedName>
    <alternativeName>
        <fullName evidence="14">Polydeoxyribonucleotide synthase [NAD(+)]</fullName>
    </alternativeName>
</protein>
<dbReference type="Gene3D" id="2.40.50.140">
    <property type="entry name" value="Nucleic acid-binding proteins"/>
    <property type="match status" value="1"/>
</dbReference>
<dbReference type="PROSITE" id="PS01056">
    <property type="entry name" value="DNA_LIGASE_N2"/>
    <property type="match status" value="1"/>
</dbReference>
<dbReference type="InterPro" id="IPR033136">
    <property type="entry name" value="DNA_ligase_CS"/>
</dbReference>
<feature type="binding site" evidence="14">
    <location>
        <position position="135"/>
    </location>
    <ligand>
        <name>NAD(+)</name>
        <dbReference type="ChEBI" id="CHEBI:57540"/>
    </ligand>
</feature>
<dbReference type="InterPro" id="IPR001357">
    <property type="entry name" value="BRCT_dom"/>
</dbReference>
<feature type="binding site" evidence="14">
    <location>
        <position position="450"/>
    </location>
    <ligand>
        <name>Zn(2+)</name>
        <dbReference type="ChEBI" id="CHEBI:29105"/>
    </ligand>
</feature>
<dbReference type="InterPro" id="IPR001679">
    <property type="entry name" value="DNA_ligase"/>
</dbReference>
<evidence type="ECO:0000313" key="18">
    <source>
        <dbReference type="Proteomes" id="UP000315995"/>
    </source>
</evidence>
<evidence type="ECO:0000256" key="11">
    <source>
        <dbReference type="ARBA" id="ARBA00023204"/>
    </source>
</evidence>
<dbReference type="FunFam" id="3.30.470.30:FF:000001">
    <property type="entry name" value="DNA ligase"/>
    <property type="match status" value="1"/>
</dbReference>
<dbReference type="SUPFAM" id="SSF52113">
    <property type="entry name" value="BRCT domain"/>
    <property type="match status" value="1"/>
</dbReference>
<dbReference type="SMART" id="SM00532">
    <property type="entry name" value="LIGANc"/>
    <property type="match status" value="1"/>
</dbReference>
<evidence type="ECO:0000256" key="2">
    <source>
        <dbReference type="ARBA" id="ARBA00012722"/>
    </source>
</evidence>
<feature type="binding site" evidence="14">
    <location>
        <position position="437"/>
    </location>
    <ligand>
        <name>Zn(2+)</name>
        <dbReference type="ChEBI" id="CHEBI:29105"/>
    </ligand>
</feature>
<keyword evidence="5 14" id="KW-0235">DNA replication</keyword>
<dbReference type="AlphaFoldDB" id="A0A4Y6PU94"/>
<feature type="active site" description="N6-AMP-lysine intermediate" evidence="14">
    <location>
        <position position="137"/>
    </location>
</feature>
<comment type="similarity">
    <text evidence="13 14">Belongs to the NAD-dependent DNA ligase family. LigA subfamily.</text>
</comment>
<dbReference type="InterPro" id="IPR013839">
    <property type="entry name" value="DNAligase_adenylation"/>
</dbReference>
<feature type="binding site" evidence="14">
    <location>
        <position position="311"/>
    </location>
    <ligand>
        <name>NAD(+)</name>
        <dbReference type="ChEBI" id="CHEBI:57540"/>
    </ligand>
</feature>
<evidence type="ECO:0000256" key="12">
    <source>
        <dbReference type="ARBA" id="ARBA00034005"/>
    </source>
</evidence>
<evidence type="ECO:0000256" key="10">
    <source>
        <dbReference type="ARBA" id="ARBA00023027"/>
    </source>
</evidence>
<dbReference type="FunFam" id="1.10.150.20:FF:000007">
    <property type="entry name" value="DNA ligase"/>
    <property type="match status" value="1"/>
</dbReference>
<keyword evidence="6 14" id="KW-0479">Metal-binding</keyword>
<dbReference type="NCBIfam" id="TIGR00575">
    <property type="entry name" value="dnlj"/>
    <property type="match status" value="1"/>
</dbReference>
<dbReference type="Gene3D" id="1.10.287.610">
    <property type="entry name" value="Helix hairpin bin"/>
    <property type="match status" value="1"/>
</dbReference>
<comment type="function">
    <text evidence="1 14">DNA ligase that catalyzes the formation of phosphodiester linkages between 5'-phosphoryl and 3'-hydroxyl groups in double-stranded DNA using NAD as a coenzyme and as the energy source for the reaction. It is essential for DNA replication and repair of damaged DNA.</text>
</comment>
<dbReference type="FunFam" id="2.40.50.140:FF:000012">
    <property type="entry name" value="DNA ligase"/>
    <property type="match status" value="1"/>
</dbReference>
<dbReference type="SMART" id="SM00292">
    <property type="entry name" value="BRCT"/>
    <property type="match status" value="1"/>
</dbReference>
<dbReference type="PANTHER" id="PTHR23389">
    <property type="entry name" value="CHROMOSOME TRANSMISSION FIDELITY FACTOR 18"/>
    <property type="match status" value="1"/>
</dbReference>
<dbReference type="Pfam" id="PF12826">
    <property type="entry name" value="HHH_2"/>
    <property type="match status" value="1"/>
</dbReference>
<dbReference type="InterPro" id="IPR004150">
    <property type="entry name" value="NAD_DNA_ligase_OB"/>
</dbReference>
<dbReference type="SUPFAM" id="SSF50249">
    <property type="entry name" value="Nucleic acid-binding proteins"/>
    <property type="match status" value="1"/>
</dbReference>
<gene>
    <name evidence="14 17" type="primary">ligA</name>
    <name evidence="17" type="ORF">FIV42_12770</name>
</gene>
<dbReference type="Proteomes" id="UP000315995">
    <property type="component" value="Chromosome"/>
</dbReference>
<feature type="domain" description="BRCT" evidence="16">
    <location>
        <begin position="616"/>
        <end position="695"/>
    </location>
</feature>
<dbReference type="CDD" id="cd00114">
    <property type="entry name" value="LIGANc"/>
    <property type="match status" value="1"/>
</dbReference>
<dbReference type="EC" id="6.5.1.2" evidence="2 14"/>
<dbReference type="PROSITE" id="PS50172">
    <property type="entry name" value="BRCT"/>
    <property type="match status" value="1"/>
</dbReference>
<evidence type="ECO:0000259" key="16">
    <source>
        <dbReference type="PROSITE" id="PS50172"/>
    </source>
</evidence>
<dbReference type="PROSITE" id="PS01055">
    <property type="entry name" value="DNA_LIGASE_N1"/>
    <property type="match status" value="1"/>
</dbReference>
<evidence type="ECO:0000256" key="3">
    <source>
        <dbReference type="ARBA" id="ARBA00013308"/>
    </source>
</evidence>
<keyword evidence="18" id="KW-1185">Reference proteome</keyword>
<evidence type="ECO:0000256" key="15">
    <source>
        <dbReference type="RuleBase" id="RU000618"/>
    </source>
</evidence>
<dbReference type="Pfam" id="PF03120">
    <property type="entry name" value="OB_DNA_ligase"/>
    <property type="match status" value="1"/>
</dbReference>
<reference evidence="17 18" key="1">
    <citation type="submission" date="2019-06" db="EMBL/GenBank/DDBJ databases">
        <title>Persicimonas caeni gen. nov., sp. nov., a predatory bacterium isolated from solar saltern.</title>
        <authorList>
            <person name="Wang S."/>
        </authorList>
    </citation>
    <scope>NUCLEOTIDE SEQUENCE [LARGE SCALE GENOMIC DNA]</scope>
    <source>
        <strain evidence="17 18">YN101</strain>
    </source>
</reference>
<dbReference type="GO" id="GO:0006260">
    <property type="term" value="P:DNA replication"/>
    <property type="evidence" value="ECO:0007669"/>
    <property type="project" value="UniProtKB-KW"/>
</dbReference>
<dbReference type="NCBIfam" id="NF005932">
    <property type="entry name" value="PRK07956.1"/>
    <property type="match status" value="1"/>
</dbReference>
<dbReference type="InterPro" id="IPR036420">
    <property type="entry name" value="BRCT_dom_sf"/>
</dbReference>
<keyword evidence="9 14" id="KW-0460">Magnesium</keyword>
<comment type="cofactor">
    <cofactor evidence="14">
        <name>Mg(2+)</name>
        <dbReference type="ChEBI" id="CHEBI:18420"/>
    </cofactor>
    <cofactor evidence="14">
        <name>Mn(2+)</name>
        <dbReference type="ChEBI" id="CHEBI:29035"/>
    </cofactor>
</comment>
<dbReference type="Gene3D" id="3.30.470.30">
    <property type="entry name" value="DNA ligase/mRNA capping enzyme"/>
    <property type="match status" value="1"/>
</dbReference>
<dbReference type="GO" id="GO:0046872">
    <property type="term" value="F:metal ion binding"/>
    <property type="evidence" value="ECO:0007669"/>
    <property type="project" value="UniProtKB-KW"/>
</dbReference>
<dbReference type="InterPro" id="IPR018239">
    <property type="entry name" value="DNA_ligase_AS"/>
</dbReference>
<dbReference type="GO" id="GO:0005829">
    <property type="term" value="C:cytosol"/>
    <property type="evidence" value="ECO:0007669"/>
    <property type="project" value="TreeGrafter"/>
</dbReference>
<evidence type="ECO:0000256" key="9">
    <source>
        <dbReference type="ARBA" id="ARBA00022842"/>
    </source>
</evidence>
<dbReference type="Gene3D" id="6.20.10.30">
    <property type="match status" value="1"/>
</dbReference>
<sequence>MMNADNPFVRDPQLDFDDVDTLSDDQAREQVERLREALDFHDYRYYVQNDPVIADRAYDQLFRRLEALEEAFPELQSPNSPTRRVGAEPLDSLERVEHVAPMLSLNAEFEADNVAGFDKFIRDNLDGGEFTYVCEPKFDGLSVEILYENGELTRASTRGNGEEGELVTDNVRTIHAVPLRLQGDDYPDFLAVRGEVLMPKSGFQELNKRRIERGDDPFANPRNAAAGTVRLLDPSQVAQRPLDIFFYDVMDASAPVAETECRVLDRFPRWGLKIDEHSRRCETLEEVEAFYASLEEVRDELDYEIDGMVIKVNEFAHRERLGVRSRSPRWALAWKFTPKKEITTLEQIVVQVGRTGKLTPVALLDPVDVGGVTVSRATLHNIEEVHAKDVRVGDTVRIQRAGDVIPEVVERIDTANEKGGEDERGEPFEMPEHCPSCGAEVVREGPNHFCPNGMSCPAQLRGRIQHFAARNAMDIEGLGEETVEQLVSREMVRSIPDLYELDVDAIAGLERFADKSARKLYDNIQGSKKVRLHRFLFALGIPMVGQHTARLLAEAFGSLDALRDADEEALLEVSGVGSEIAGSVVDFFDEEQNERALERLFDMGLELEEPPSAGGEAERPLEGKKFVFTGSLADFTRSEAKRRVEDLGARATSSVSGETDYVVVGDNPGSKLDQARELGVEILDEEAFGELLSGL</sequence>
<dbReference type="SUPFAM" id="SSF56091">
    <property type="entry name" value="DNA ligase/mRNA capping enzyme, catalytic domain"/>
    <property type="match status" value="1"/>
</dbReference>
<evidence type="ECO:0000256" key="6">
    <source>
        <dbReference type="ARBA" id="ARBA00022723"/>
    </source>
</evidence>
<feature type="binding site" evidence="14">
    <location>
        <position position="158"/>
    </location>
    <ligand>
        <name>NAD(+)</name>
        <dbReference type="ChEBI" id="CHEBI:57540"/>
    </ligand>
</feature>
<dbReference type="Gene3D" id="3.40.50.10190">
    <property type="entry name" value="BRCT domain"/>
    <property type="match status" value="1"/>
</dbReference>
<feature type="binding site" evidence="14">
    <location>
        <position position="195"/>
    </location>
    <ligand>
        <name>NAD(+)</name>
        <dbReference type="ChEBI" id="CHEBI:57540"/>
    </ligand>
</feature>
<accession>A0A4Y6PU94</accession>
<accession>A0A5B8Y6F3</accession>